<proteinExistence type="predicted"/>
<reference evidence="2" key="1">
    <citation type="journal article" date="2022" name="Nat. Commun.">
        <title>Chromosome evolution and the genetic basis of agronomically important traits in greater yam.</title>
        <authorList>
            <person name="Bredeson J.V."/>
            <person name="Lyons J.B."/>
            <person name="Oniyinde I.O."/>
            <person name="Okereke N.R."/>
            <person name="Kolade O."/>
            <person name="Nnabue I."/>
            <person name="Nwadili C.O."/>
            <person name="Hribova E."/>
            <person name="Parker M."/>
            <person name="Nwogha J."/>
            <person name="Shu S."/>
            <person name="Carlson J."/>
            <person name="Kariba R."/>
            <person name="Muthemba S."/>
            <person name="Knop K."/>
            <person name="Barton G.J."/>
            <person name="Sherwood A.V."/>
            <person name="Lopez-Montes A."/>
            <person name="Asiedu R."/>
            <person name="Jamnadass R."/>
            <person name="Muchugi A."/>
            <person name="Goodstein D."/>
            <person name="Egesi C.N."/>
            <person name="Featherston J."/>
            <person name="Asfaw A."/>
            <person name="Simpson G.G."/>
            <person name="Dolezel J."/>
            <person name="Hendre P.S."/>
            <person name="Van Deynze A."/>
            <person name="Kumar P.L."/>
            <person name="Obidiegwu J.E."/>
            <person name="Bhattacharjee R."/>
            <person name="Rokhsar D.S."/>
        </authorList>
    </citation>
    <scope>NUCLEOTIDE SEQUENCE [LARGE SCALE GENOMIC DNA]</scope>
    <source>
        <strain evidence="2">cv. TDa95/00328</strain>
    </source>
</reference>
<evidence type="ECO:0000313" key="2">
    <source>
        <dbReference type="Proteomes" id="UP000827976"/>
    </source>
</evidence>
<organism evidence="1 2">
    <name type="scientific">Dioscorea alata</name>
    <name type="common">Purple yam</name>
    <dbReference type="NCBI Taxonomy" id="55571"/>
    <lineage>
        <taxon>Eukaryota</taxon>
        <taxon>Viridiplantae</taxon>
        <taxon>Streptophyta</taxon>
        <taxon>Embryophyta</taxon>
        <taxon>Tracheophyta</taxon>
        <taxon>Spermatophyta</taxon>
        <taxon>Magnoliopsida</taxon>
        <taxon>Liliopsida</taxon>
        <taxon>Dioscoreales</taxon>
        <taxon>Dioscoreaceae</taxon>
        <taxon>Dioscorea</taxon>
    </lineage>
</organism>
<sequence>MAAEEEDSSGQASNSRRERLKALRAAQDLLNTPDEDGTKPQDPPEDQQQEDEAAGGEDKVDQAAAARRLRLQALKEANELLSTPDEGSRQDETEETEDAEEEMKFNLKFRNYLPHDEELQRGKLPPAVLPKFEDPVAPVAPLPENIEVAMQDPFVNIAPKKPNWDLRRDVQKRLEKLEKRTQIALRQLMLEQEKEREASEAGSGVTED</sequence>
<name>A0ACB7V6L2_DIOAL</name>
<comment type="caution">
    <text evidence="1">The sequence shown here is derived from an EMBL/GenBank/DDBJ whole genome shotgun (WGS) entry which is preliminary data.</text>
</comment>
<keyword evidence="2" id="KW-1185">Reference proteome</keyword>
<dbReference type="Proteomes" id="UP000827976">
    <property type="component" value="Chromosome 11"/>
</dbReference>
<dbReference type="EMBL" id="CM037021">
    <property type="protein sequence ID" value="KAH7669208.1"/>
    <property type="molecule type" value="Genomic_DNA"/>
</dbReference>
<protein>
    <submittedName>
        <fullName evidence="1">mRNA splicing factor Cwf18-like protein</fullName>
    </submittedName>
</protein>
<accession>A0ACB7V6L2</accession>
<gene>
    <name evidence="1" type="ORF">IHE45_11G062700</name>
</gene>
<evidence type="ECO:0000313" key="1">
    <source>
        <dbReference type="EMBL" id="KAH7669208.1"/>
    </source>
</evidence>